<feature type="domain" description="Alpha/beta hydrolase fold-5" evidence="2">
    <location>
        <begin position="80"/>
        <end position="241"/>
    </location>
</feature>
<protein>
    <submittedName>
        <fullName evidence="3">Alpha/beta hydrolase</fullName>
    </submittedName>
</protein>
<dbReference type="GO" id="GO:0016787">
    <property type="term" value="F:hydrolase activity"/>
    <property type="evidence" value="ECO:0007669"/>
    <property type="project" value="UniProtKB-KW"/>
</dbReference>
<gene>
    <name evidence="3" type="ORF">ACFOZ7_19270</name>
</gene>
<evidence type="ECO:0000256" key="1">
    <source>
        <dbReference type="SAM" id="Phobius"/>
    </source>
</evidence>
<dbReference type="InterPro" id="IPR029059">
    <property type="entry name" value="AB_hydrolase_5"/>
</dbReference>
<dbReference type="Proteomes" id="UP001595821">
    <property type="component" value="Unassembled WGS sequence"/>
</dbReference>
<evidence type="ECO:0000259" key="2">
    <source>
        <dbReference type="Pfam" id="PF12695"/>
    </source>
</evidence>
<feature type="transmembrane region" description="Helical" evidence="1">
    <location>
        <begin position="17"/>
        <end position="37"/>
    </location>
</feature>
<dbReference type="EMBL" id="JBHSDJ010000130">
    <property type="protein sequence ID" value="MFC4249041.1"/>
    <property type="molecule type" value="Genomic_DNA"/>
</dbReference>
<sequence length="274" mass="29216">MPSVDTAVAAVFRRRRAVALAIAVLVVLAVVGGVVYLETPYRGDPDRLEAIDAREDVRLERAGGDVILSGGPVTDETVGIVVYPGARVDPESYAWTLAPVVAERDVVLVVPEMPLNLAVLDVDAADETMADYPSVDRWIVGGHSLGGSMACRYASENPDRADGLLLLAAYCDDGDDLRGSGIPVLSVQGTADGVIDRETERANRELLGQNTWIVEIAGMNHAQFGAYGDQGGDDPATIDDRTARDRLTEAVLEWLDRSPRADANVSATETVVTD</sequence>
<dbReference type="SUPFAM" id="SSF53474">
    <property type="entry name" value="alpha/beta-Hydrolases"/>
    <property type="match status" value="1"/>
</dbReference>
<dbReference type="AlphaFoldDB" id="A0ABD5P4C9"/>
<dbReference type="RefSeq" id="WP_246970067.1">
    <property type="nucleotide sequence ID" value="NZ_CP095397.1"/>
</dbReference>
<organism evidence="3 4">
    <name type="scientific">Natribaculum luteum</name>
    <dbReference type="NCBI Taxonomy" id="1586232"/>
    <lineage>
        <taxon>Archaea</taxon>
        <taxon>Methanobacteriati</taxon>
        <taxon>Methanobacteriota</taxon>
        <taxon>Stenosarchaea group</taxon>
        <taxon>Halobacteria</taxon>
        <taxon>Halobacteriales</taxon>
        <taxon>Natrialbaceae</taxon>
        <taxon>Natribaculum</taxon>
    </lineage>
</organism>
<proteinExistence type="predicted"/>
<evidence type="ECO:0000313" key="4">
    <source>
        <dbReference type="Proteomes" id="UP001595821"/>
    </source>
</evidence>
<keyword evidence="1" id="KW-0472">Membrane</keyword>
<comment type="caution">
    <text evidence="3">The sequence shown here is derived from an EMBL/GenBank/DDBJ whole genome shotgun (WGS) entry which is preliminary data.</text>
</comment>
<keyword evidence="1" id="KW-0812">Transmembrane</keyword>
<reference evidence="3 4" key="1">
    <citation type="journal article" date="2014" name="Int. J. Syst. Evol. Microbiol.">
        <title>Complete genome sequence of Corynebacterium casei LMG S-19264T (=DSM 44701T), isolated from a smear-ripened cheese.</title>
        <authorList>
            <consortium name="US DOE Joint Genome Institute (JGI-PGF)"/>
            <person name="Walter F."/>
            <person name="Albersmeier A."/>
            <person name="Kalinowski J."/>
            <person name="Ruckert C."/>
        </authorList>
    </citation>
    <scope>NUCLEOTIDE SEQUENCE [LARGE SCALE GENOMIC DNA]</scope>
    <source>
        <strain evidence="3 4">IBRC-M 10912</strain>
    </source>
</reference>
<keyword evidence="3" id="KW-0378">Hydrolase</keyword>
<keyword evidence="1" id="KW-1133">Transmembrane helix</keyword>
<dbReference type="Pfam" id="PF12695">
    <property type="entry name" value="Abhydrolase_5"/>
    <property type="match status" value="1"/>
</dbReference>
<name>A0ABD5P4C9_9EURY</name>
<accession>A0ABD5P4C9</accession>
<evidence type="ECO:0000313" key="3">
    <source>
        <dbReference type="EMBL" id="MFC4249041.1"/>
    </source>
</evidence>
<dbReference type="Gene3D" id="3.40.50.1820">
    <property type="entry name" value="alpha/beta hydrolase"/>
    <property type="match status" value="1"/>
</dbReference>
<dbReference type="InterPro" id="IPR029058">
    <property type="entry name" value="AB_hydrolase_fold"/>
</dbReference>
<dbReference type="GeneID" id="71855550"/>